<dbReference type="AlphaFoldDB" id="A0A9P8PBT0"/>
<keyword evidence="2" id="KW-1185">Reference proteome</keyword>
<dbReference type="GeneID" id="70234386"/>
<proteinExistence type="predicted"/>
<protein>
    <submittedName>
        <fullName evidence="1">Uncharacterized protein</fullName>
    </submittedName>
</protein>
<dbReference type="GO" id="GO:0030681">
    <property type="term" value="C:multimeric ribonuclease P complex"/>
    <property type="evidence" value="ECO:0007669"/>
    <property type="project" value="TreeGrafter"/>
</dbReference>
<name>A0A9P8PBT0_9ASCO</name>
<dbReference type="GO" id="GO:0001682">
    <property type="term" value="P:tRNA 5'-leader removal"/>
    <property type="evidence" value="ECO:0007669"/>
    <property type="project" value="InterPro"/>
</dbReference>
<sequence length="635" mass="70973">MPPMEPPMHTAICFTPSESSTSLWMRTSSRTVHSGNSGPYLSLYSPSMVTGEADPYGLPNEFRQMMKNLVGSNARSLPISGPHQSFTSADPVNACAISMQLSPLSLSLPHVLYATGTLKILSPDSSVNSGTSTIVCPETSFENGFSVCSSTILNPMARCLIETHEDSISLVRGILTLRLTSQSYYRSGLKGTRSQLSMGNRKTSQQLFVVQLDLNNMALEDKNYMRLVWFAQKYPSQHVFAFAGGLTLANSTQHEIRPVYSSLGRVRAPNLVPLINHEWLENTLEWIAYASLNAPQLSAFDRTDDNVSTWPQTADLGQELELYKISFSGLLATTFAENLLQLCPFSWTAIVKHGVQDTNVAYYKSEHRPGPNVQVLLKNADSFQLVQLAFRVRIQLVEVVVLHDLAPVVEHHYSVARLDRTQPVRNADRGQSGFLSQPQRALDGLLRLGVQGRRGLVQNQNAWAQKQLAPLAVGVRDVHSVLGLVAQQERSGQRYPLFLTPAQLRSFRPNHRVQLVREIIDKLGTVGQIAHFLDLFVRGIHLAVRDVFSECSRKQHRLLLNNSRLFSEIGQTHFCQWLPINDYLAGLWLVVPQQQLCNCALSASTRTNKTHMVALVDFQLQVVEHLVRWTSRILE</sequence>
<evidence type="ECO:0000313" key="2">
    <source>
        <dbReference type="Proteomes" id="UP000769157"/>
    </source>
</evidence>
<dbReference type="Proteomes" id="UP000769157">
    <property type="component" value="Unassembled WGS sequence"/>
</dbReference>
<dbReference type="GO" id="GO:0000172">
    <property type="term" value="C:ribonuclease MRP complex"/>
    <property type="evidence" value="ECO:0007669"/>
    <property type="project" value="TreeGrafter"/>
</dbReference>
<dbReference type="GO" id="GO:0004526">
    <property type="term" value="F:ribonuclease P activity"/>
    <property type="evidence" value="ECO:0007669"/>
    <property type="project" value="TreeGrafter"/>
</dbReference>
<dbReference type="InterPro" id="IPR013893">
    <property type="entry name" value="RNase_P_Rpp40"/>
</dbReference>
<comment type="caution">
    <text evidence="1">The sequence shown here is derived from an EMBL/GenBank/DDBJ whole genome shotgun (WGS) entry which is preliminary data.</text>
</comment>
<reference evidence="1" key="2">
    <citation type="submission" date="2021-01" db="EMBL/GenBank/DDBJ databases">
        <authorList>
            <person name="Schikora-Tamarit M.A."/>
        </authorList>
    </citation>
    <scope>NUCLEOTIDE SEQUENCE</scope>
    <source>
        <strain evidence="1">CBS6075</strain>
    </source>
</reference>
<evidence type="ECO:0000313" key="1">
    <source>
        <dbReference type="EMBL" id="KAH3668665.1"/>
    </source>
</evidence>
<gene>
    <name evidence="1" type="ORF">OGAPHI_002419</name>
</gene>
<accession>A0A9P8PBT0</accession>
<dbReference type="PANTHER" id="PTHR15396">
    <property type="entry name" value="RIBONUCLEASE P PROTEIN SUBUNIT P40"/>
    <property type="match status" value="1"/>
</dbReference>
<dbReference type="RefSeq" id="XP_046063079.1">
    <property type="nucleotide sequence ID" value="XM_046203288.1"/>
</dbReference>
<dbReference type="EMBL" id="JAEUBE010000158">
    <property type="protein sequence ID" value="KAH3668665.1"/>
    <property type="molecule type" value="Genomic_DNA"/>
</dbReference>
<dbReference type="GO" id="GO:0000447">
    <property type="term" value="P:endonucleolytic cleavage in ITS1 to separate SSU-rRNA from 5.8S rRNA and LSU-rRNA from tricistronic rRNA transcript (SSU-rRNA, 5.8S rRNA, LSU-rRNA)"/>
    <property type="evidence" value="ECO:0007669"/>
    <property type="project" value="TreeGrafter"/>
</dbReference>
<dbReference type="GO" id="GO:0000171">
    <property type="term" value="F:ribonuclease MRP activity"/>
    <property type="evidence" value="ECO:0007669"/>
    <property type="project" value="TreeGrafter"/>
</dbReference>
<dbReference type="PANTHER" id="PTHR15396:SF1">
    <property type="entry name" value="RIBONUCLEASE P PROTEIN SUBUNIT P40"/>
    <property type="match status" value="1"/>
</dbReference>
<reference evidence="1" key="1">
    <citation type="journal article" date="2021" name="Open Biol.">
        <title>Shared evolutionary footprints suggest mitochondrial oxidative damage underlies multiple complex I losses in fungi.</title>
        <authorList>
            <person name="Schikora-Tamarit M.A."/>
            <person name="Marcet-Houben M."/>
            <person name="Nosek J."/>
            <person name="Gabaldon T."/>
        </authorList>
    </citation>
    <scope>NUCLEOTIDE SEQUENCE</scope>
    <source>
        <strain evidence="1">CBS6075</strain>
    </source>
</reference>
<organism evidence="1 2">
    <name type="scientific">Ogataea philodendri</name>
    <dbReference type="NCBI Taxonomy" id="1378263"/>
    <lineage>
        <taxon>Eukaryota</taxon>
        <taxon>Fungi</taxon>
        <taxon>Dikarya</taxon>
        <taxon>Ascomycota</taxon>
        <taxon>Saccharomycotina</taxon>
        <taxon>Pichiomycetes</taxon>
        <taxon>Pichiales</taxon>
        <taxon>Pichiaceae</taxon>
        <taxon>Ogataea</taxon>
    </lineage>
</organism>
<dbReference type="Pfam" id="PF08584">
    <property type="entry name" value="Ribonuc_P_40"/>
    <property type="match status" value="1"/>
</dbReference>
<dbReference type="OrthoDB" id="63112at2759"/>